<evidence type="ECO:0000256" key="1">
    <source>
        <dbReference type="SAM" id="Phobius"/>
    </source>
</evidence>
<dbReference type="RefSeq" id="WP_190351491.1">
    <property type="nucleotide sequence ID" value="NZ_JACJPY010000042.1"/>
</dbReference>
<comment type="caution">
    <text evidence="2">The sequence shown here is derived from an EMBL/GenBank/DDBJ whole genome shotgun (WGS) entry which is preliminary data.</text>
</comment>
<protein>
    <submittedName>
        <fullName evidence="2">Uncharacterized protein</fullName>
    </submittedName>
</protein>
<keyword evidence="1" id="KW-0472">Membrane</keyword>
<gene>
    <name evidence="2" type="ORF">H6F44_13375</name>
</gene>
<keyword evidence="1" id="KW-1133">Transmembrane helix</keyword>
<reference evidence="2" key="2">
    <citation type="submission" date="2020-08" db="EMBL/GenBank/DDBJ databases">
        <authorList>
            <person name="Chen M."/>
            <person name="Teng W."/>
            <person name="Zhao L."/>
            <person name="Hu C."/>
            <person name="Zhou Y."/>
            <person name="Han B."/>
            <person name="Song L."/>
            <person name="Shu W."/>
        </authorList>
    </citation>
    <scope>NUCLEOTIDE SEQUENCE</scope>
    <source>
        <strain evidence="2">FACHB-1277</strain>
    </source>
</reference>
<organism evidence="2 3">
    <name type="scientific">Pseudanabaena cinerea FACHB-1277</name>
    <dbReference type="NCBI Taxonomy" id="2949581"/>
    <lineage>
        <taxon>Bacteria</taxon>
        <taxon>Bacillati</taxon>
        <taxon>Cyanobacteriota</taxon>
        <taxon>Cyanophyceae</taxon>
        <taxon>Pseudanabaenales</taxon>
        <taxon>Pseudanabaenaceae</taxon>
        <taxon>Pseudanabaena</taxon>
        <taxon>Pseudanabaena cinerea</taxon>
    </lineage>
</organism>
<feature type="transmembrane region" description="Helical" evidence="1">
    <location>
        <begin position="326"/>
        <end position="346"/>
    </location>
</feature>
<evidence type="ECO:0000313" key="3">
    <source>
        <dbReference type="Proteomes" id="UP000631421"/>
    </source>
</evidence>
<keyword evidence="3" id="KW-1185">Reference proteome</keyword>
<feature type="transmembrane region" description="Helical" evidence="1">
    <location>
        <begin position="207"/>
        <end position="225"/>
    </location>
</feature>
<feature type="transmembrane region" description="Helical" evidence="1">
    <location>
        <begin position="21"/>
        <end position="41"/>
    </location>
</feature>
<reference evidence="2" key="1">
    <citation type="journal article" date="2015" name="ISME J.">
        <title>Draft Genome Sequence of Streptomyces incarnatus NRRL8089, which Produces the Nucleoside Antibiotic Sinefungin.</title>
        <authorList>
            <person name="Oshima K."/>
            <person name="Hattori M."/>
            <person name="Shimizu H."/>
            <person name="Fukuda K."/>
            <person name="Nemoto M."/>
            <person name="Inagaki K."/>
            <person name="Tamura T."/>
        </authorList>
    </citation>
    <scope>NUCLEOTIDE SEQUENCE</scope>
    <source>
        <strain evidence="2">FACHB-1277</strain>
    </source>
</reference>
<dbReference type="EMBL" id="JACJPY010000042">
    <property type="protein sequence ID" value="MBD2151102.1"/>
    <property type="molecule type" value="Genomic_DNA"/>
</dbReference>
<sequence length="420" mass="48555">MSILNYIQTRKKIESSKNVDILWYIALLFFLLLVVTLQSLAKNNVISISNFYIPDSYTYELRLLGIKDIENEGLAAQAYNILNKFLYSLGSHSFFIFNASLLFLSINICRDVFRYISSRAISYARLAIVANPYLLIGAVGPNKETILIFLCLLFWKFFFKPDSRSRIIILTIIATAPIFIRPIVSFPLYVCIFIYPLIKNKYNKPRAFIIAFLGFFFLLNSIPFTKSLISSLYADDNISSFATSRIYDISLLLKNYSQDIILQYPAFVAKSVIFLFAPIVRPLTIFESPLPLLDVGYSWVAFLLFPFNLSLTLASFPFWRTSNKQFSVYQSMIFFYSLLSIVVIILNPILTFRYIFPFTPFVFACFALQSIKVRNYIIYFSIVIILISVWLSVWLSMIYNYNIEGGVSTIEAIPEFLQWL</sequence>
<feature type="transmembrane region" description="Helical" evidence="1">
    <location>
        <begin position="94"/>
        <end position="113"/>
    </location>
</feature>
<feature type="transmembrane region" description="Helical" evidence="1">
    <location>
        <begin position="260"/>
        <end position="279"/>
    </location>
</feature>
<feature type="transmembrane region" description="Helical" evidence="1">
    <location>
        <begin position="376"/>
        <end position="399"/>
    </location>
</feature>
<feature type="transmembrane region" description="Helical" evidence="1">
    <location>
        <begin position="352"/>
        <end position="369"/>
    </location>
</feature>
<evidence type="ECO:0000313" key="2">
    <source>
        <dbReference type="EMBL" id="MBD2151102.1"/>
    </source>
</evidence>
<keyword evidence="1" id="KW-0812">Transmembrane</keyword>
<dbReference type="AlphaFoldDB" id="A0A926Z6W6"/>
<feature type="transmembrane region" description="Helical" evidence="1">
    <location>
        <begin position="167"/>
        <end position="195"/>
    </location>
</feature>
<name>A0A926Z6W6_9CYAN</name>
<accession>A0A926Z6W6</accession>
<dbReference type="Proteomes" id="UP000631421">
    <property type="component" value="Unassembled WGS sequence"/>
</dbReference>
<proteinExistence type="predicted"/>
<feature type="transmembrane region" description="Helical" evidence="1">
    <location>
        <begin position="299"/>
        <end position="319"/>
    </location>
</feature>